<organism evidence="1 2">
    <name type="scientific">Devosia sediminis</name>
    <dbReference type="NCBI Taxonomy" id="2798801"/>
    <lineage>
        <taxon>Bacteria</taxon>
        <taxon>Pseudomonadati</taxon>
        <taxon>Pseudomonadota</taxon>
        <taxon>Alphaproteobacteria</taxon>
        <taxon>Hyphomicrobiales</taxon>
        <taxon>Devosiaceae</taxon>
        <taxon>Devosia</taxon>
    </lineage>
</organism>
<keyword evidence="2" id="KW-1185">Reference proteome</keyword>
<protein>
    <submittedName>
        <fullName evidence="1">Uncharacterized protein</fullName>
    </submittedName>
</protein>
<accession>A0A934IWZ4</accession>
<dbReference type="AlphaFoldDB" id="A0A934IWZ4"/>
<dbReference type="Proteomes" id="UP000602124">
    <property type="component" value="Unassembled WGS sequence"/>
</dbReference>
<evidence type="ECO:0000313" key="1">
    <source>
        <dbReference type="EMBL" id="MBJ3786621.1"/>
    </source>
</evidence>
<comment type="caution">
    <text evidence="1">The sequence shown here is derived from an EMBL/GenBank/DDBJ whole genome shotgun (WGS) entry which is preliminary data.</text>
</comment>
<dbReference type="EMBL" id="JAEKMH010000004">
    <property type="protein sequence ID" value="MBJ3786621.1"/>
    <property type="molecule type" value="Genomic_DNA"/>
</dbReference>
<reference evidence="1" key="1">
    <citation type="submission" date="2020-12" db="EMBL/GenBank/DDBJ databases">
        <title>Devosia sp. MSA67 isolated from Mo River.</title>
        <authorList>
            <person name="Ma F."/>
            <person name="Zi Z."/>
        </authorList>
    </citation>
    <scope>NUCLEOTIDE SEQUENCE</scope>
    <source>
        <strain evidence="1">MSA67</strain>
    </source>
</reference>
<proteinExistence type="predicted"/>
<evidence type="ECO:0000313" key="2">
    <source>
        <dbReference type="Proteomes" id="UP000602124"/>
    </source>
</evidence>
<name>A0A934IWZ4_9HYPH</name>
<gene>
    <name evidence="1" type="ORF">JEQ47_17985</name>
</gene>
<dbReference type="RefSeq" id="WP_198877794.1">
    <property type="nucleotide sequence ID" value="NZ_JAEKMH010000004.1"/>
</dbReference>
<sequence length="81" mass="9497">MLTSQELDNRLKHSCRKLRAWAWMSTVSTQKEDIIDILHDEARELVDLGLQHPDHAKRIGSIIVYYRRLIEQVRDRTANAA</sequence>